<comment type="caution">
    <text evidence="5">The sequence shown here is derived from an EMBL/GenBank/DDBJ whole genome shotgun (WGS) entry which is preliminary data.</text>
</comment>
<dbReference type="InterPro" id="IPR036390">
    <property type="entry name" value="WH_DNA-bd_sf"/>
</dbReference>
<evidence type="ECO:0000313" key="5">
    <source>
        <dbReference type="EMBL" id="MDY0410270.1"/>
    </source>
</evidence>
<dbReference type="EMBL" id="JAWDIQ010000003">
    <property type="protein sequence ID" value="MDY0410270.1"/>
    <property type="molecule type" value="Genomic_DNA"/>
</dbReference>
<accession>A0ABU5CVJ0</accession>
<proteinExistence type="predicted"/>
<dbReference type="SUPFAM" id="SSF46785">
    <property type="entry name" value="Winged helix' DNA-binding domain"/>
    <property type="match status" value="1"/>
</dbReference>
<evidence type="ECO:0000313" key="6">
    <source>
        <dbReference type="Proteomes" id="UP001275315"/>
    </source>
</evidence>
<keyword evidence="3" id="KW-0804">Transcription</keyword>
<dbReference type="Pfam" id="PF12802">
    <property type="entry name" value="MarR_2"/>
    <property type="match status" value="1"/>
</dbReference>
<sequence>MDEDIKRDRATTLLMSFWHIQKQMALSIQKTAQQNGLSMPQYTTLLAMVHQKEMMQKRIQQKTKLPKSTLSQAIDGLVQAGFIERRVVEGNRREMQLVVSTKGKELMSSMNTQPDGIHQLFQQVTDSLSDEKFKQMIQIHEQILTELKRGEASC</sequence>
<reference evidence="5 6" key="1">
    <citation type="submission" date="2023-10" db="EMBL/GenBank/DDBJ databases">
        <title>Virgibacillus soli CC-YMP-6 genome.</title>
        <authorList>
            <person name="Miliotis G."/>
            <person name="Sengupta P."/>
            <person name="Hameed A."/>
            <person name="Chuvochina M."/>
            <person name="Mcdonagh F."/>
            <person name="Simpson A.C."/>
            <person name="Singh N.K."/>
            <person name="Rekha P.D."/>
            <person name="Raman K."/>
            <person name="Hugenholtz P."/>
            <person name="Venkateswaran K."/>
        </authorList>
    </citation>
    <scope>NUCLEOTIDE SEQUENCE [LARGE SCALE GENOMIC DNA]</scope>
    <source>
        <strain evidence="5 6">CC-YMP-6</strain>
    </source>
</reference>
<dbReference type="PANTHER" id="PTHR42756:SF1">
    <property type="entry name" value="TRANSCRIPTIONAL REPRESSOR OF EMRAB OPERON"/>
    <property type="match status" value="1"/>
</dbReference>
<evidence type="ECO:0000259" key="4">
    <source>
        <dbReference type="PROSITE" id="PS50995"/>
    </source>
</evidence>
<dbReference type="RefSeq" id="WP_320381144.1">
    <property type="nucleotide sequence ID" value="NZ_JAWDIQ010000003.1"/>
</dbReference>
<dbReference type="SMART" id="SM00347">
    <property type="entry name" value="HTH_MARR"/>
    <property type="match status" value="1"/>
</dbReference>
<organism evidence="5 6">
    <name type="scientific">Paracerasibacillus soli</name>
    <dbReference type="NCBI Taxonomy" id="480284"/>
    <lineage>
        <taxon>Bacteria</taxon>
        <taxon>Bacillati</taxon>
        <taxon>Bacillota</taxon>
        <taxon>Bacilli</taxon>
        <taxon>Bacillales</taxon>
        <taxon>Bacillaceae</taxon>
        <taxon>Paracerasibacillus</taxon>
    </lineage>
</organism>
<dbReference type="InterPro" id="IPR036388">
    <property type="entry name" value="WH-like_DNA-bd_sf"/>
</dbReference>
<dbReference type="PANTHER" id="PTHR42756">
    <property type="entry name" value="TRANSCRIPTIONAL REGULATOR, MARR"/>
    <property type="match status" value="1"/>
</dbReference>
<dbReference type="Proteomes" id="UP001275315">
    <property type="component" value="Unassembled WGS sequence"/>
</dbReference>
<dbReference type="PROSITE" id="PS01117">
    <property type="entry name" value="HTH_MARR_1"/>
    <property type="match status" value="1"/>
</dbReference>
<keyword evidence="2" id="KW-0238">DNA-binding</keyword>
<protein>
    <submittedName>
        <fullName evidence="5">MarR family transcriptional regulator</fullName>
    </submittedName>
</protein>
<dbReference type="Gene3D" id="1.10.10.10">
    <property type="entry name" value="Winged helix-like DNA-binding domain superfamily/Winged helix DNA-binding domain"/>
    <property type="match status" value="1"/>
</dbReference>
<name>A0ABU5CVJ0_9BACI</name>
<dbReference type="InterPro" id="IPR000835">
    <property type="entry name" value="HTH_MarR-typ"/>
</dbReference>
<keyword evidence="6" id="KW-1185">Reference proteome</keyword>
<dbReference type="PROSITE" id="PS50995">
    <property type="entry name" value="HTH_MARR_2"/>
    <property type="match status" value="1"/>
</dbReference>
<dbReference type="InterPro" id="IPR023187">
    <property type="entry name" value="Tscrpt_reg_MarR-type_CS"/>
</dbReference>
<gene>
    <name evidence="5" type="ORF">RWD45_19135</name>
</gene>
<evidence type="ECO:0000256" key="3">
    <source>
        <dbReference type="ARBA" id="ARBA00023163"/>
    </source>
</evidence>
<keyword evidence="1" id="KW-0805">Transcription regulation</keyword>
<evidence type="ECO:0000256" key="1">
    <source>
        <dbReference type="ARBA" id="ARBA00023015"/>
    </source>
</evidence>
<evidence type="ECO:0000256" key="2">
    <source>
        <dbReference type="ARBA" id="ARBA00023125"/>
    </source>
</evidence>
<feature type="domain" description="HTH marR-type" evidence="4">
    <location>
        <begin position="10"/>
        <end position="145"/>
    </location>
</feature>